<dbReference type="EMBL" id="JBHLTQ010000003">
    <property type="protein sequence ID" value="MFC0604413.1"/>
    <property type="molecule type" value="Genomic_DNA"/>
</dbReference>
<evidence type="ECO:0000313" key="3">
    <source>
        <dbReference type="Proteomes" id="UP001589832"/>
    </source>
</evidence>
<organism evidence="2 3">
    <name type="scientific">Winogradskyella pulchriflava</name>
    <dbReference type="NCBI Taxonomy" id="1110688"/>
    <lineage>
        <taxon>Bacteria</taxon>
        <taxon>Pseudomonadati</taxon>
        <taxon>Bacteroidota</taxon>
        <taxon>Flavobacteriia</taxon>
        <taxon>Flavobacteriales</taxon>
        <taxon>Flavobacteriaceae</taxon>
        <taxon>Winogradskyella</taxon>
    </lineage>
</organism>
<dbReference type="RefSeq" id="WP_386061980.1">
    <property type="nucleotide sequence ID" value="NZ_JBHLTQ010000003.1"/>
</dbReference>
<evidence type="ECO:0000313" key="2">
    <source>
        <dbReference type="EMBL" id="MFC0604413.1"/>
    </source>
</evidence>
<dbReference type="InterPro" id="IPR029058">
    <property type="entry name" value="AB_hydrolase_fold"/>
</dbReference>
<feature type="domain" description="Phospholipase/carboxylesterase/thioesterase" evidence="1">
    <location>
        <begin position="25"/>
        <end position="206"/>
    </location>
</feature>
<gene>
    <name evidence="2" type="ORF">ACFFGA_07600</name>
</gene>
<dbReference type="InterPro" id="IPR003140">
    <property type="entry name" value="PLipase/COase/thioEstase"/>
</dbReference>
<keyword evidence="3" id="KW-1185">Reference proteome</keyword>
<dbReference type="GO" id="GO:0016787">
    <property type="term" value="F:hydrolase activity"/>
    <property type="evidence" value="ECO:0007669"/>
    <property type="project" value="UniProtKB-KW"/>
</dbReference>
<reference evidence="2 3" key="1">
    <citation type="submission" date="2024-09" db="EMBL/GenBank/DDBJ databases">
        <authorList>
            <person name="Sun Q."/>
            <person name="Mori K."/>
        </authorList>
    </citation>
    <scope>NUCLEOTIDE SEQUENCE [LARGE SCALE GENOMIC DNA]</scope>
    <source>
        <strain evidence="2 3">NCAIM B.02481</strain>
    </source>
</reference>
<name>A0ABV6Q804_9FLAO</name>
<dbReference type="SUPFAM" id="SSF53474">
    <property type="entry name" value="alpha/beta-Hydrolases"/>
    <property type="match status" value="1"/>
</dbReference>
<proteinExistence type="predicted"/>
<sequence length="217" mass="25082">MNSQEKEIHYTTTNSYSTLNQFTEHTKNVWFVCHGMGYLSRYFLKYFKNLNPEDNYIIAPQAPSKYYIQPKMHVGANWLTRDNTEAGTENIMNYFDAVLEAEQIPKTVNFIVFGYSQGVSVAMRYLAKRQLPCNMLVLHSGGIPKELTAEDFAYFDEISACAEMTVKLIYGTEDEYLDETRIQAETERAYELFGNRVTILPFKGKHVVNVDYINDLV</sequence>
<keyword evidence="2" id="KW-0378">Hydrolase</keyword>
<dbReference type="Gene3D" id="3.40.50.1820">
    <property type="entry name" value="alpha/beta hydrolase"/>
    <property type="match status" value="1"/>
</dbReference>
<protein>
    <submittedName>
        <fullName evidence="2">Alpha/beta hydrolase</fullName>
    </submittedName>
</protein>
<dbReference type="Proteomes" id="UP001589832">
    <property type="component" value="Unassembled WGS sequence"/>
</dbReference>
<dbReference type="Pfam" id="PF02230">
    <property type="entry name" value="Abhydrolase_2"/>
    <property type="match status" value="1"/>
</dbReference>
<comment type="caution">
    <text evidence="2">The sequence shown here is derived from an EMBL/GenBank/DDBJ whole genome shotgun (WGS) entry which is preliminary data.</text>
</comment>
<evidence type="ECO:0000259" key="1">
    <source>
        <dbReference type="Pfam" id="PF02230"/>
    </source>
</evidence>
<accession>A0ABV6Q804</accession>